<dbReference type="PANTHER" id="PTHR33392">
    <property type="entry name" value="POLYISOPRENYL-TEICHOIC ACID--PEPTIDOGLYCAN TEICHOIC ACID TRANSFERASE TAGU"/>
    <property type="match status" value="1"/>
</dbReference>
<name>A0A554LVX0_9BACT</name>
<feature type="domain" description="Cell envelope-related transcriptional attenuator" evidence="3">
    <location>
        <begin position="110"/>
        <end position="269"/>
    </location>
</feature>
<evidence type="ECO:0000259" key="4">
    <source>
        <dbReference type="Pfam" id="PF13399"/>
    </source>
</evidence>
<dbReference type="InterPro" id="IPR004474">
    <property type="entry name" value="LytR_CpsA_psr"/>
</dbReference>
<dbReference type="Proteomes" id="UP000318711">
    <property type="component" value="Unassembled WGS sequence"/>
</dbReference>
<dbReference type="InterPro" id="IPR050922">
    <property type="entry name" value="LytR/CpsA/Psr_CW_biosynth"/>
</dbReference>
<dbReference type="Gene3D" id="3.30.70.2390">
    <property type="match status" value="1"/>
</dbReference>
<feature type="domain" description="LytR/CpsA/Psr regulator C-terminal" evidence="4">
    <location>
        <begin position="370"/>
        <end position="457"/>
    </location>
</feature>
<dbReference type="Pfam" id="PF13399">
    <property type="entry name" value="LytR_C"/>
    <property type="match status" value="1"/>
</dbReference>
<evidence type="ECO:0000259" key="3">
    <source>
        <dbReference type="Pfam" id="PF03816"/>
    </source>
</evidence>
<dbReference type="PANTHER" id="PTHR33392:SF6">
    <property type="entry name" value="POLYISOPRENYL-TEICHOIC ACID--PEPTIDOGLYCAN TEICHOIC ACID TRANSFERASE TAGU"/>
    <property type="match status" value="1"/>
</dbReference>
<dbReference type="Pfam" id="PF03816">
    <property type="entry name" value="LytR_cpsA_psr"/>
    <property type="match status" value="1"/>
</dbReference>
<keyword evidence="2" id="KW-0812">Transmembrane</keyword>
<accession>A0A554LVX0</accession>
<sequence>MVEENNKENHHQVETTEAFEPKRKPKKWWRIIKWIFGLLLLAIISFLISASLFGWQTVSKIIENKSKQASPFLTFLGQVQPNQLKGEGDGRINIVLLGVGGKTHPGGALTDTNILLSVDPENHQAGLLSIPRDLYVPIVEKKYYNKLNTVYNWGEENKKTAGGGSQAVKDVVGRILDLPIHYYIKADFTALEKIVDALGGIDVTVEKDLYDPLFPAVNMIDYEPFSIKAGRQRLNGKIALKYARSRETTSDFDRSKRQQQVLTAIKDKALTLGVLSNPVKIKDIISILGDHLRTDLQFQDMERLVKIIKDIDSQNIANFTLDTSTDGLLTSTADENGYYLMPTAGMGKFEDIQRLAHRLLSDPYLVKEKATIEIRNATGQTGIGGKVADVLRDYGYTVIKISQDESEQAKSAIYDYSNGQKKYTLNFLSQRFKSSIVQKPTDSQVAADIVLIVGKDYLSF</sequence>
<reference evidence="5 6" key="1">
    <citation type="submission" date="2017-07" db="EMBL/GenBank/DDBJ databases">
        <title>Mechanisms for carbon and nitrogen cycling indicate functional differentiation within the Candidate Phyla Radiation.</title>
        <authorList>
            <person name="Danczak R.E."/>
            <person name="Johnston M.D."/>
            <person name="Kenah C."/>
            <person name="Slattery M."/>
            <person name="Wrighton K.C."/>
            <person name="Wilkins M.J."/>
        </authorList>
    </citation>
    <scope>NUCLEOTIDE SEQUENCE [LARGE SCALE GENOMIC DNA]</scope>
    <source>
        <strain evidence="5">Licking1014_2</strain>
    </source>
</reference>
<comment type="similarity">
    <text evidence="1">Belongs to the LytR/CpsA/Psr (LCP) family.</text>
</comment>
<evidence type="ECO:0000256" key="2">
    <source>
        <dbReference type="SAM" id="Phobius"/>
    </source>
</evidence>
<dbReference type="AlphaFoldDB" id="A0A554LVX0"/>
<keyword evidence="2" id="KW-1133">Transmembrane helix</keyword>
<protein>
    <submittedName>
        <fullName evidence="5">Putative transcription regulator</fullName>
    </submittedName>
</protein>
<evidence type="ECO:0000313" key="6">
    <source>
        <dbReference type="Proteomes" id="UP000318711"/>
    </source>
</evidence>
<feature type="transmembrane region" description="Helical" evidence="2">
    <location>
        <begin position="31"/>
        <end position="55"/>
    </location>
</feature>
<evidence type="ECO:0000256" key="1">
    <source>
        <dbReference type="ARBA" id="ARBA00006068"/>
    </source>
</evidence>
<comment type="caution">
    <text evidence="5">The sequence shown here is derived from an EMBL/GenBank/DDBJ whole genome shotgun (WGS) entry which is preliminary data.</text>
</comment>
<keyword evidence="2" id="KW-0472">Membrane</keyword>
<dbReference type="NCBIfam" id="TIGR00350">
    <property type="entry name" value="lytR_cpsA_psr"/>
    <property type="match status" value="1"/>
</dbReference>
<dbReference type="Gene3D" id="3.40.630.190">
    <property type="entry name" value="LCP protein"/>
    <property type="match status" value="1"/>
</dbReference>
<proteinExistence type="inferred from homology"/>
<dbReference type="InterPro" id="IPR027381">
    <property type="entry name" value="LytR/CpsA/Psr_C"/>
</dbReference>
<evidence type="ECO:0000313" key="5">
    <source>
        <dbReference type="EMBL" id="TSC97007.1"/>
    </source>
</evidence>
<dbReference type="EMBL" id="VMGL01000022">
    <property type="protein sequence ID" value="TSC97007.1"/>
    <property type="molecule type" value="Genomic_DNA"/>
</dbReference>
<gene>
    <name evidence="5" type="ORF">CEN88_228</name>
</gene>
<organism evidence="5 6">
    <name type="scientific">Candidatus Berkelbacteria bacterium Licking1014_2</name>
    <dbReference type="NCBI Taxonomy" id="2017146"/>
    <lineage>
        <taxon>Bacteria</taxon>
        <taxon>Candidatus Berkelbacteria</taxon>
    </lineage>
</organism>